<dbReference type="Proteomes" id="UP000024635">
    <property type="component" value="Unassembled WGS sequence"/>
</dbReference>
<accession>A0A016V966</accession>
<evidence type="ECO:0000313" key="1">
    <source>
        <dbReference type="EMBL" id="EYC24204.1"/>
    </source>
</evidence>
<evidence type="ECO:0008006" key="3">
    <source>
        <dbReference type="Google" id="ProtNLM"/>
    </source>
</evidence>
<gene>
    <name evidence="1" type="primary">Acey_s0014.g2377</name>
    <name evidence="1" type="ORF">Y032_0014g2377</name>
</gene>
<sequence length="101" mass="11546">MYSCRYAEGYCYKPSVEYDKDRGCERAIVTCKGREDAALVTINNEYLSFGIGIDNVLTCNRRGRWTTEDIHGNRVEVRTIRCVKPDQPVPIPVEPVPISYN</sequence>
<organism evidence="1 2">
    <name type="scientific">Ancylostoma ceylanicum</name>
    <dbReference type="NCBI Taxonomy" id="53326"/>
    <lineage>
        <taxon>Eukaryota</taxon>
        <taxon>Metazoa</taxon>
        <taxon>Ecdysozoa</taxon>
        <taxon>Nematoda</taxon>
        <taxon>Chromadorea</taxon>
        <taxon>Rhabditida</taxon>
        <taxon>Rhabditina</taxon>
        <taxon>Rhabditomorpha</taxon>
        <taxon>Strongyloidea</taxon>
        <taxon>Ancylostomatidae</taxon>
        <taxon>Ancylostomatinae</taxon>
        <taxon>Ancylostoma</taxon>
    </lineage>
</organism>
<dbReference type="OrthoDB" id="5867997at2759"/>
<keyword evidence="2" id="KW-1185">Reference proteome</keyword>
<proteinExistence type="predicted"/>
<reference evidence="2" key="1">
    <citation type="journal article" date="2015" name="Nat. Genet.">
        <title>The genome and transcriptome of the zoonotic hookworm Ancylostoma ceylanicum identify infection-specific gene families.</title>
        <authorList>
            <person name="Schwarz E.M."/>
            <person name="Hu Y."/>
            <person name="Antoshechkin I."/>
            <person name="Miller M.M."/>
            <person name="Sternberg P.W."/>
            <person name="Aroian R.V."/>
        </authorList>
    </citation>
    <scope>NUCLEOTIDE SEQUENCE</scope>
    <source>
        <strain evidence="2">HY135</strain>
    </source>
</reference>
<dbReference type="AlphaFoldDB" id="A0A016V966"/>
<name>A0A016V966_9BILA</name>
<protein>
    <recommendedName>
        <fullName evidence="3">C6 domain-containing protein</fullName>
    </recommendedName>
</protein>
<dbReference type="EMBL" id="JARK01001350">
    <property type="protein sequence ID" value="EYC24204.1"/>
    <property type="molecule type" value="Genomic_DNA"/>
</dbReference>
<comment type="caution">
    <text evidence="1">The sequence shown here is derived from an EMBL/GenBank/DDBJ whole genome shotgun (WGS) entry which is preliminary data.</text>
</comment>
<evidence type="ECO:0000313" key="2">
    <source>
        <dbReference type="Proteomes" id="UP000024635"/>
    </source>
</evidence>